<evidence type="ECO:0000259" key="2">
    <source>
        <dbReference type="Pfam" id="PF13229"/>
    </source>
</evidence>
<dbReference type="PATRIC" id="fig|398512.5.peg.4277"/>
<name>A0A0L6JSK4_9FIRM</name>
<dbReference type="eggNOG" id="COG0760">
    <property type="taxonomic scope" value="Bacteria"/>
</dbReference>
<keyword evidence="4" id="KW-1185">Reference proteome</keyword>
<dbReference type="InterPro" id="IPR012854">
    <property type="entry name" value="Cu_amine_oxidase-like_N"/>
</dbReference>
<dbReference type="InterPro" id="IPR012334">
    <property type="entry name" value="Pectin_lyas_fold"/>
</dbReference>
<sequence length="377" mass="42410" precursor="true">MKKEIKGFMTGVVTTAFISAAVFTGFADPVGKAINAVYNNIKLYVDGKLVQPKDAKGNDIEPFIYNGTTYLPVRAVSEALGKPVSWDGESNSVYVGNKPFEDTKETKEIKEQKEVTVSTPEELVKELGSNKKILLKPGIYNLSKLKQTYSENKQVYWQEVFDGNELVVKDINNLTIEGMGQEPSEIIVEPRYAYVLSFINADGVKISNIKAGHTEEGSCVGGVYSFKDSTSIDINKSELYGCGTEGLNIEGVEKLKFVDSKIYDCTYYIMTVKDCKDIEFINSSFTENREFDLVNVDNSSNILFNKCNFKDNYTGYDPEYSFYDYSLFNIKLSEKVVVKDSKINKNKCVHLAKNKDSVVFENTDISDNTFYKGEFLK</sequence>
<dbReference type="Gene3D" id="2.160.20.10">
    <property type="entry name" value="Single-stranded right-handed beta-helix, Pectin lyase-like"/>
    <property type="match status" value="1"/>
</dbReference>
<dbReference type="SUPFAM" id="SSF55383">
    <property type="entry name" value="Copper amine oxidase, domain N"/>
    <property type="match status" value="1"/>
</dbReference>
<dbReference type="Pfam" id="PF13229">
    <property type="entry name" value="Beta_helix"/>
    <property type="match status" value="1"/>
</dbReference>
<dbReference type="InterPro" id="IPR011050">
    <property type="entry name" value="Pectin_lyase_fold/virulence"/>
</dbReference>
<proteinExistence type="predicted"/>
<feature type="domain" description="Copper amine oxidase-like N-terminal" evidence="1">
    <location>
        <begin position="59"/>
        <end position="95"/>
    </location>
</feature>
<dbReference type="SUPFAM" id="SSF51126">
    <property type="entry name" value="Pectin lyase-like"/>
    <property type="match status" value="1"/>
</dbReference>
<organism evidence="3 4">
    <name type="scientific">Pseudobacteroides cellulosolvens ATCC 35603 = DSM 2933</name>
    <dbReference type="NCBI Taxonomy" id="398512"/>
    <lineage>
        <taxon>Bacteria</taxon>
        <taxon>Bacillati</taxon>
        <taxon>Bacillota</taxon>
        <taxon>Clostridia</taxon>
        <taxon>Eubacteriales</taxon>
        <taxon>Oscillospiraceae</taxon>
        <taxon>Pseudobacteroides</taxon>
    </lineage>
</organism>
<evidence type="ECO:0000313" key="4">
    <source>
        <dbReference type="Proteomes" id="UP000036923"/>
    </source>
</evidence>
<dbReference type="InterPro" id="IPR039448">
    <property type="entry name" value="Beta_helix"/>
</dbReference>
<dbReference type="InterPro" id="IPR036582">
    <property type="entry name" value="Mao_N_sf"/>
</dbReference>
<dbReference type="Gene3D" id="3.30.457.10">
    <property type="entry name" value="Copper amine oxidase-like, N-terminal domain"/>
    <property type="match status" value="1"/>
</dbReference>
<protein>
    <submittedName>
        <fullName evidence="3">Copper amine oxidase-like domain-containing protein</fullName>
    </submittedName>
</protein>
<accession>A0A0L6JSK4</accession>
<dbReference type="STRING" id="398512.Bccel_4090"/>
<dbReference type="Proteomes" id="UP000036923">
    <property type="component" value="Unassembled WGS sequence"/>
</dbReference>
<feature type="domain" description="Right handed beta helix" evidence="2">
    <location>
        <begin position="219"/>
        <end position="364"/>
    </location>
</feature>
<dbReference type="RefSeq" id="WP_036936172.1">
    <property type="nucleotide sequence ID" value="NZ_JQKC01000002.1"/>
</dbReference>
<evidence type="ECO:0000313" key="3">
    <source>
        <dbReference type="EMBL" id="KNY28816.1"/>
    </source>
</evidence>
<dbReference type="OrthoDB" id="1956031at2"/>
<reference evidence="4" key="1">
    <citation type="submission" date="2015-07" db="EMBL/GenBank/DDBJ databases">
        <title>Near-Complete Genome Sequence of the Cellulolytic Bacterium Bacteroides (Pseudobacteroides) cellulosolvens ATCC 35603.</title>
        <authorList>
            <person name="Dassa B."/>
            <person name="Utturkar S.M."/>
            <person name="Klingeman D.M."/>
            <person name="Hurt R.A."/>
            <person name="Keller M."/>
            <person name="Xu J."/>
            <person name="Reddy Y.H.K."/>
            <person name="Borovok I."/>
            <person name="Grinberg I.R."/>
            <person name="Lamed R."/>
            <person name="Zhivin O."/>
            <person name="Bayer E.A."/>
            <person name="Brown S.D."/>
        </authorList>
    </citation>
    <scope>NUCLEOTIDE SEQUENCE [LARGE SCALE GENOMIC DNA]</scope>
    <source>
        <strain evidence="4">DSM 2933</strain>
    </source>
</reference>
<dbReference type="AlphaFoldDB" id="A0A0L6JSK4"/>
<evidence type="ECO:0000259" key="1">
    <source>
        <dbReference type="Pfam" id="PF07833"/>
    </source>
</evidence>
<comment type="caution">
    <text evidence="3">The sequence shown here is derived from an EMBL/GenBank/DDBJ whole genome shotgun (WGS) entry which is preliminary data.</text>
</comment>
<dbReference type="EMBL" id="LGTC01000001">
    <property type="protein sequence ID" value="KNY28816.1"/>
    <property type="molecule type" value="Genomic_DNA"/>
</dbReference>
<gene>
    <name evidence="3" type="ORF">Bccel_4090</name>
</gene>
<dbReference type="Pfam" id="PF07833">
    <property type="entry name" value="Cu_amine_oxidN1"/>
    <property type="match status" value="1"/>
</dbReference>